<dbReference type="EMBL" id="ACUZ02000003">
    <property type="protein sequence ID" value="EFB33469.1"/>
    <property type="molecule type" value="Genomic_DNA"/>
</dbReference>
<evidence type="ECO:0000313" key="3">
    <source>
        <dbReference type="Proteomes" id="UP000004079"/>
    </source>
</evidence>
<keyword evidence="1" id="KW-1133">Transmembrane helix</keyword>
<keyword evidence="1" id="KW-0812">Transmembrane</keyword>
<reference evidence="2 3" key="1">
    <citation type="submission" date="2009-11" db="EMBL/GenBank/DDBJ databases">
        <authorList>
            <person name="Weinstock G."/>
            <person name="Sodergren E."/>
            <person name="Clifton S."/>
            <person name="Fulton L."/>
            <person name="Fulton B."/>
            <person name="Courtney L."/>
            <person name="Fronick C."/>
            <person name="Harrison M."/>
            <person name="Strong C."/>
            <person name="Farmer C."/>
            <person name="Delahaunty K."/>
            <person name="Markovic C."/>
            <person name="Hall O."/>
            <person name="Minx P."/>
            <person name="Tomlinson C."/>
            <person name="Mitreva M."/>
            <person name="Nelson J."/>
            <person name="Hou S."/>
            <person name="Wollam A."/>
            <person name="Pepin K.H."/>
            <person name="Johnson M."/>
            <person name="Bhonagiri V."/>
            <person name="Nash W.E."/>
            <person name="Warren W."/>
            <person name="Chinwalla A."/>
            <person name="Mardis E.R."/>
            <person name="Wilson R.K."/>
        </authorList>
    </citation>
    <scope>NUCLEOTIDE SEQUENCE [LARGE SCALE GENOMIC DNA]</scope>
    <source>
        <strain evidence="2 3">F0302</strain>
    </source>
</reference>
<proteinExistence type="predicted"/>
<sequence length="42" mass="5245">MDYKYKIFLFHLECYFQIFCIFLYLFLNAFWTSCINNCCLPD</sequence>
<name>D1QMJ9_9BACT</name>
<keyword evidence="1" id="KW-0472">Membrane</keyword>
<evidence type="ECO:0000256" key="1">
    <source>
        <dbReference type="SAM" id="Phobius"/>
    </source>
</evidence>
<organism evidence="2 3">
    <name type="scientific">Segatella oris F0302</name>
    <dbReference type="NCBI Taxonomy" id="649760"/>
    <lineage>
        <taxon>Bacteria</taxon>
        <taxon>Pseudomonadati</taxon>
        <taxon>Bacteroidota</taxon>
        <taxon>Bacteroidia</taxon>
        <taxon>Bacteroidales</taxon>
        <taxon>Prevotellaceae</taxon>
        <taxon>Segatella</taxon>
    </lineage>
</organism>
<dbReference type="AlphaFoldDB" id="D1QMJ9"/>
<dbReference type="PROSITE" id="PS51257">
    <property type="entry name" value="PROKAR_LIPOPROTEIN"/>
    <property type="match status" value="1"/>
</dbReference>
<accession>D1QMJ9</accession>
<dbReference type="Proteomes" id="UP000004079">
    <property type="component" value="Unassembled WGS sequence"/>
</dbReference>
<gene>
    <name evidence="2" type="ORF">HMPREF0971_00232</name>
</gene>
<protein>
    <submittedName>
        <fullName evidence="2">Uncharacterized protein</fullName>
    </submittedName>
</protein>
<feature type="transmembrane region" description="Helical" evidence="1">
    <location>
        <begin position="12"/>
        <end position="31"/>
    </location>
</feature>
<dbReference type="HOGENOM" id="CLU_3255875_0_0_10"/>
<evidence type="ECO:0000313" key="2">
    <source>
        <dbReference type="EMBL" id="EFB33469.1"/>
    </source>
</evidence>
<comment type="caution">
    <text evidence="2">The sequence shown here is derived from an EMBL/GenBank/DDBJ whole genome shotgun (WGS) entry which is preliminary data.</text>
</comment>